<feature type="region of interest" description="Disordered" evidence="1">
    <location>
        <begin position="115"/>
        <end position="163"/>
    </location>
</feature>
<dbReference type="EMBL" id="JAQQWI010000018">
    <property type="protein sequence ID" value="KAK8002068.1"/>
    <property type="molecule type" value="Genomic_DNA"/>
</dbReference>
<sequence length="163" mass="18695">MTASRPPFPALPRAMTPRQLPKLVIAQPDWTDETELRKNEAYIPFRREMALKRLLSIYDDWEIEEFLEFEDDHYLVIGALWDLGLEQDVHAESIRDLWGDFDEITGIKAEEVGEAEAESVLVDEELQEGEEEGVEEVEESEGDNAEGYEGDDEEADEVLGETY</sequence>
<keyword evidence="3" id="KW-1185">Reference proteome</keyword>
<evidence type="ECO:0000256" key="1">
    <source>
        <dbReference type="SAM" id="MobiDB-lite"/>
    </source>
</evidence>
<comment type="caution">
    <text evidence="2">The sequence shown here is derived from an EMBL/GenBank/DDBJ whole genome shotgun (WGS) entry which is preliminary data.</text>
</comment>
<protein>
    <submittedName>
        <fullName evidence="2">Uncharacterized protein</fullName>
    </submittedName>
</protein>
<proteinExistence type="predicted"/>
<gene>
    <name evidence="2" type="ORF">PG991_014290</name>
</gene>
<organism evidence="2 3">
    <name type="scientific">Apiospora marii</name>
    <dbReference type="NCBI Taxonomy" id="335849"/>
    <lineage>
        <taxon>Eukaryota</taxon>
        <taxon>Fungi</taxon>
        <taxon>Dikarya</taxon>
        <taxon>Ascomycota</taxon>
        <taxon>Pezizomycotina</taxon>
        <taxon>Sordariomycetes</taxon>
        <taxon>Xylariomycetidae</taxon>
        <taxon>Amphisphaeriales</taxon>
        <taxon>Apiosporaceae</taxon>
        <taxon>Apiospora</taxon>
    </lineage>
</organism>
<accession>A0ABR1R8L9</accession>
<evidence type="ECO:0000313" key="2">
    <source>
        <dbReference type="EMBL" id="KAK8002068.1"/>
    </source>
</evidence>
<name>A0ABR1R8L9_9PEZI</name>
<reference evidence="2 3" key="1">
    <citation type="submission" date="2023-01" db="EMBL/GenBank/DDBJ databases">
        <title>Analysis of 21 Apiospora genomes using comparative genomics revels a genus with tremendous synthesis potential of carbohydrate active enzymes and secondary metabolites.</title>
        <authorList>
            <person name="Sorensen T."/>
        </authorList>
    </citation>
    <scope>NUCLEOTIDE SEQUENCE [LARGE SCALE GENOMIC DNA]</scope>
    <source>
        <strain evidence="2 3">CBS 20057</strain>
    </source>
</reference>
<dbReference type="Proteomes" id="UP001396898">
    <property type="component" value="Unassembled WGS sequence"/>
</dbReference>
<evidence type="ECO:0000313" key="3">
    <source>
        <dbReference type="Proteomes" id="UP001396898"/>
    </source>
</evidence>